<protein>
    <submittedName>
        <fullName evidence="1">Uncharacterized protein</fullName>
    </submittedName>
</protein>
<keyword evidence="2" id="KW-1185">Reference proteome</keyword>
<name>A0A177AWJ2_9BILA</name>
<dbReference type="Proteomes" id="UP000078046">
    <property type="component" value="Unassembled WGS sequence"/>
</dbReference>
<proteinExistence type="predicted"/>
<evidence type="ECO:0000313" key="2">
    <source>
        <dbReference type="Proteomes" id="UP000078046"/>
    </source>
</evidence>
<dbReference type="AlphaFoldDB" id="A0A177AWJ2"/>
<accession>A0A177AWJ2</accession>
<reference evidence="1 2" key="1">
    <citation type="submission" date="2016-04" db="EMBL/GenBank/DDBJ databases">
        <title>The genome of Intoshia linei affirms orthonectids as highly simplified spiralians.</title>
        <authorList>
            <person name="Mikhailov K.V."/>
            <person name="Slusarev G.S."/>
            <person name="Nikitin M.A."/>
            <person name="Logacheva M.D."/>
            <person name="Penin A."/>
            <person name="Aleoshin V."/>
            <person name="Panchin Y.V."/>
        </authorList>
    </citation>
    <scope>NUCLEOTIDE SEQUENCE [LARGE SCALE GENOMIC DNA]</scope>
    <source>
        <strain evidence="1">Intl2013</strain>
        <tissue evidence="1">Whole animal</tissue>
    </source>
</reference>
<dbReference type="EMBL" id="LWCA01001151">
    <property type="protein sequence ID" value="OAF65781.1"/>
    <property type="molecule type" value="Genomic_DNA"/>
</dbReference>
<organism evidence="1 2">
    <name type="scientific">Intoshia linei</name>
    <dbReference type="NCBI Taxonomy" id="1819745"/>
    <lineage>
        <taxon>Eukaryota</taxon>
        <taxon>Metazoa</taxon>
        <taxon>Spiralia</taxon>
        <taxon>Lophotrochozoa</taxon>
        <taxon>Mesozoa</taxon>
        <taxon>Orthonectida</taxon>
        <taxon>Rhopaluridae</taxon>
        <taxon>Intoshia</taxon>
    </lineage>
</organism>
<dbReference type="OrthoDB" id="6160000at2759"/>
<comment type="caution">
    <text evidence="1">The sequence shown here is derived from an EMBL/GenBank/DDBJ whole genome shotgun (WGS) entry which is preliminary data.</text>
</comment>
<sequence length="131" mass="15548">MAERRFENSRVTESYVSMKKEVLSWQKLNVSDKTRTIHYYLPRSLNNLATYCKFVDRQERIRDQLVRGTHNRRAVEEIKIMYPIPTYGITAIKYYGYIAPYQLNAKHLWIGFMQYTTSHGLPSIYMARGIS</sequence>
<evidence type="ECO:0000313" key="1">
    <source>
        <dbReference type="EMBL" id="OAF65781.1"/>
    </source>
</evidence>
<gene>
    <name evidence="1" type="ORF">A3Q56_06510</name>
</gene>